<accession>W4HLG7</accession>
<keyword evidence="2" id="KW-1133">Transmembrane helix</keyword>
<organism evidence="3 4">
    <name type="scientific">Roseivivax marinus</name>
    <dbReference type="NCBI Taxonomy" id="1379903"/>
    <lineage>
        <taxon>Bacteria</taxon>
        <taxon>Pseudomonadati</taxon>
        <taxon>Pseudomonadota</taxon>
        <taxon>Alphaproteobacteria</taxon>
        <taxon>Rhodobacterales</taxon>
        <taxon>Roseobacteraceae</taxon>
        <taxon>Roseivivax</taxon>
    </lineage>
</organism>
<feature type="transmembrane region" description="Helical" evidence="2">
    <location>
        <begin position="132"/>
        <end position="154"/>
    </location>
</feature>
<keyword evidence="4" id="KW-1185">Reference proteome</keyword>
<dbReference type="STRING" id="1379903.ATO8_06076"/>
<feature type="transmembrane region" description="Helical" evidence="2">
    <location>
        <begin position="20"/>
        <end position="41"/>
    </location>
</feature>
<evidence type="ECO:0000256" key="2">
    <source>
        <dbReference type="SAM" id="Phobius"/>
    </source>
</evidence>
<feature type="region of interest" description="Disordered" evidence="1">
    <location>
        <begin position="391"/>
        <end position="413"/>
    </location>
</feature>
<protein>
    <recommendedName>
        <fullName evidence="5">DUF2254 domain-containing protein</fullName>
    </recommendedName>
</protein>
<feature type="transmembrane region" description="Helical" evidence="2">
    <location>
        <begin position="61"/>
        <end position="83"/>
    </location>
</feature>
<feature type="transmembrane region" description="Helical" evidence="2">
    <location>
        <begin position="104"/>
        <end position="126"/>
    </location>
</feature>
<evidence type="ECO:0000313" key="3">
    <source>
        <dbReference type="EMBL" id="ETW13574.1"/>
    </source>
</evidence>
<name>W4HLG7_9RHOB</name>
<keyword evidence="2" id="KW-0812">Transmembrane</keyword>
<dbReference type="InterPro" id="IPR018723">
    <property type="entry name" value="DUF2254_membrane"/>
</dbReference>
<proteinExistence type="predicted"/>
<evidence type="ECO:0000256" key="1">
    <source>
        <dbReference type="SAM" id="MobiDB-lite"/>
    </source>
</evidence>
<dbReference type="Proteomes" id="UP000019063">
    <property type="component" value="Unassembled WGS sequence"/>
</dbReference>
<evidence type="ECO:0000313" key="4">
    <source>
        <dbReference type="Proteomes" id="UP000019063"/>
    </source>
</evidence>
<dbReference type="PATRIC" id="fig|1317118.6.peg.1255"/>
<gene>
    <name evidence="3" type="ORF">ATO8_06076</name>
</gene>
<reference evidence="3 4" key="1">
    <citation type="journal article" date="2014" name="Antonie Van Leeuwenhoek">
        <title>Roseivivax atlanticus sp. nov., isolated from surface seawater of the Atlantic Ocean.</title>
        <authorList>
            <person name="Li G."/>
            <person name="Lai Q."/>
            <person name="Liu X."/>
            <person name="Sun F."/>
            <person name="Shao Z."/>
        </authorList>
    </citation>
    <scope>NUCLEOTIDE SEQUENCE [LARGE SCALE GENOMIC DNA]</scope>
    <source>
        <strain evidence="3 4">22II-s10s</strain>
    </source>
</reference>
<dbReference type="EMBL" id="AQQW01000003">
    <property type="protein sequence ID" value="ETW13574.1"/>
    <property type="molecule type" value="Genomic_DNA"/>
</dbReference>
<dbReference type="AlphaFoldDB" id="W4HLG7"/>
<comment type="caution">
    <text evidence="3">The sequence shown here is derived from an EMBL/GenBank/DDBJ whole genome shotgun (WGS) entry which is preliminary data.</text>
</comment>
<sequence>MIRRVGRLAVRAWRRLDVRVLAMATLALIGSAVAPLLAGLIPEFLTDRFDRDAVLPVLDILASSMLAVTTFSLGVMVSALHAASGQATPRAFRILVQDPTTQNVLGTFVGAFLFSLTAIVMFRASFYSPESAVVIAALTGVTIATIILAILRWIGHLGRLGSMDHTLSMVEEAARGALAEVARAPGLGAVISSAPPPSTAAPMRSDRGGYVTGLSLETLNTAAEEADATIWLAVRPGDFVVAGAVLAHTDGDADALEPTVCEAVLIGAERDQDQDPLFGLMVMAEIGARALSPGVNDPGTAIDVTLRQSRLLWDHARDVRGSTPEVWAPRLRLEPLTPDTMMNAAFDVVIRDGADRIEVMDVILRELARLSEAEDPAIARAAAEKRAYAADHARAGIDHPADRDRLEARIEGG</sequence>
<dbReference type="eggNOG" id="COG4325">
    <property type="taxonomic scope" value="Bacteria"/>
</dbReference>
<dbReference type="Pfam" id="PF10011">
    <property type="entry name" value="DUF2254"/>
    <property type="match status" value="1"/>
</dbReference>
<keyword evidence="2" id="KW-0472">Membrane</keyword>
<dbReference type="RefSeq" id="WP_043842927.1">
    <property type="nucleotide sequence ID" value="NZ_AQQW01000003.1"/>
</dbReference>
<evidence type="ECO:0008006" key="5">
    <source>
        <dbReference type="Google" id="ProtNLM"/>
    </source>
</evidence>